<dbReference type="Pfam" id="PF16403">
    <property type="entry name" value="Bact_surface_Ig-like"/>
    <property type="match status" value="1"/>
</dbReference>
<feature type="region of interest" description="Disordered" evidence="2">
    <location>
        <begin position="199"/>
        <end position="246"/>
    </location>
</feature>
<evidence type="ECO:0000256" key="1">
    <source>
        <dbReference type="ARBA" id="ARBA00022801"/>
    </source>
</evidence>
<dbReference type="InterPro" id="IPR023365">
    <property type="entry name" value="Sortase_dom-sf"/>
</dbReference>
<dbReference type="EMBL" id="MIEK01000056">
    <property type="protein sequence ID" value="OEH81260.1"/>
    <property type="molecule type" value="Genomic_DNA"/>
</dbReference>
<protein>
    <recommendedName>
        <fullName evidence="3">Pesticidal crystal protein Cry22Aa Ig-like domain-containing protein</fullName>
    </recommendedName>
</protein>
<dbReference type="Gene3D" id="2.60.40.10">
    <property type="entry name" value="Immunoglobulins"/>
    <property type="match status" value="1"/>
</dbReference>
<dbReference type="SUPFAM" id="SSF63817">
    <property type="entry name" value="Sortase"/>
    <property type="match status" value="1"/>
</dbReference>
<organism evidence="4 5">
    <name type="scientific">Enterococcus rivorum</name>
    <dbReference type="NCBI Taxonomy" id="762845"/>
    <lineage>
        <taxon>Bacteria</taxon>
        <taxon>Bacillati</taxon>
        <taxon>Bacillota</taxon>
        <taxon>Bacilli</taxon>
        <taxon>Lactobacillales</taxon>
        <taxon>Enterococcaceae</taxon>
        <taxon>Enterococcus</taxon>
    </lineage>
</organism>
<feature type="domain" description="Pesticidal crystal protein Cry22Aa Ig-like" evidence="3">
    <location>
        <begin position="129"/>
        <end position="194"/>
    </location>
</feature>
<dbReference type="STRING" id="762845.BCR26_05265"/>
<dbReference type="InterPro" id="IPR005754">
    <property type="entry name" value="Sortase"/>
</dbReference>
<dbReference type="GO" id="GO:0016787">
    <property type="term" value="F:hydrolase activity"/>
    <property type="evidence" value="ECO:0007669"/>
    <property type="project" value="UniProtKB-KW"/>
</dbReference>
<feature type="compositionally biased region" description="Polar residues" evidence="2">
    <location>
        <begin position="203"/>
        <end position="232"/>
    </location>
</feature>
<keyword evidence="1" id="KW-0378">Hydrolase</keyword>
<reference evidence="4 5" key="1">
    <citation type="submission" date="2016-09" db="EMBL/GenBank/DDBJ databases">
        <authorList>
            <person name="Capua I."/>
            <person name="De Benedictis P."/>
            <person name="Joannis T."/>
            <person name="Lombin L.H."/>
            <person name="Cattoli G."/>
        </authorList>
    </citation>
    <scope>NUCLEOTIDE SEQUENCE [LARGE SCALE GENOMIC DNA]</scope>
    <source>
        <strain evidence="4 5">LMG 25899</strain>
    </source>
</reference>
<dbReference type="OrthoDB" id="3177627at2"/>
<comment type="caution">
    <text evidence="4">The sequence shown here is derived from an EMBL/GenBank/DDBJ whole genome shotgun (WGS) entry which is preliminary data.</text>
</comment>
<dbReference type="AlphaFoldDB" id="A0A1E5KTS0"/>
<dbReference type="InterPro" id="IPR032179">
    <property type="entry name" value="Cry22Aa_Ig-like"/>
</dbReference>
<feature type="compositionally biased region" description="Low complexity" evidence="2">
    <location>
        <begin position="234"/>
        <end position="246"/>
    </location>
</feature>
<dbReference type="Proteomes" id="UP000095256">
    <property type="component" value="Unassembled WGS sequence"/>
</dbReference>
<dbReference type="Gene3D" id="2.40.260.10">
    <property type="entry name" value="Sortase"/>
    <property type="match status" value="1"/>
</dbReference>
<evidence type="ECO:0000259" key="3">
    <source>
        <dbReference type="Pfam" id="PF16403"/>
    </source>
</evidence>
<evidence type="ECO:0000313" key="4">
    <source>
        <dbReference type="EMBL" id="OEH81260.1"/>
    </source>
</evidence>
<name>A0A1E5KTS0_9ENTE</name>
<evidence type="ECO:0000256" key="2">
    <source>
        <dbReference type="SAM" id="MobiDB-lite"/>
    </source>
</evidence>
<evidence type="ECO:0000313" key="5">
    <source>
        <dbReference type="Proteomes" id="UP000095256"/>
    </source>
</evidence>
<dbReference type="InterPro" id="IPR013783">
    <property type="entry name" value="Ig-like_fold"/>
</dbReference>
<sequence length="385" mass="41284">MKNTARKVAIFTYTMILLIGAVLLFAFTIYSKNHTTINNAANRNMEETILPSGTKYKKIEYGQSFSIYDLFSIAPDDRLNLTINTSNYSVQKIGTTDINVTFEKNNSISTGLIRLTVVDTKKPIIKMPDLSINENDSFDKLAGVTAEDNVDKDLTQKIVVNGTVDSSVPGQYKLSYEVTDSSGNLTRSDRNVNVIKTFEERNNQQATPAASITEESVSNSSTAEAPQQQAPAISNETTNNSEPTSTPLVADSLIIAGVAVPYQNGGQGAGQSIIDGDSYGTASTWGGAPVQSGSDGMNTHFIGHNPGIFSILFSAGIGSPIIVTDSTGQATTYVVNNILRVDDYGNDLSTKVNYWDLTIGTGGGERITLQTCITDAENLIVLASK</sequence>
<dbReference type="RefSeq" id="WP_069699848.1">
    <property type="nucleotide sequence ID" value="NZ_JAGGMA010000004.1"/>
</dbReference>
<accession>A0A1E5KTS0</accession>
<dbReference type="Pfam" id="PF04203">
    <property type="entry name" value="Sortase"/>
    <property type="match status" value="1"/>
</dbReference>
<gene>
    <name evidence="4" type="ORF">BCR26_05265</name>
</gene>
<proteinExistence type="predicted"/>
<keyword evidence="5" id="KW-1185">Reference proteome</keyword>